<dbReference type="Proteomes" id="UP000886501">
    <property type="component" value="Unassembled WGS sequence"/>
</dbReference>
<reference evidence="1" key="1">
    <citation type="submission" date="2019-10" db="EMBL/GenBank/DDBJ databases">
        <authorList>
            <consortium name="DOE Joint Genome Institute"/>
            <person name="Kuo A."/>
            <person name="Miyauchi S."/>
            <person name="Kiss E."/>
            <person name="Drula E."/>
            <person name="Kohler A."/>
            <person name="Sanchez-Garcia M."/>
            <person name="Andreopoulos B."/>
            <person name="Barry K.W."/>
            <person name="Bonito G."/>
            <person name="Buee M."/>
            <person name="Carver A."/>
            <person name="Chen C."/>
            <person name="Cichocki N."/>
            <person name="Clum A."/>
            <person name="Culley D."/>
            <person name="Crous P.W."/>
            <person name="Fauchery L."/>
            <person name="Girlanda M."/>
            <person name="Hayes R."/>
            <person name="Keri Z."/>
            <person name="Labutti K."/>
            <person name="Lipzen A."/>
            <person name="Lombard V."/>
            <person name="Magnuson J."/>
            <person name="Maillard F."/>
            <person name="Morin E."/>
            <person name="Murat C."/>
            <person name="Nolan M."/>
            <person name="Ohm R."/>
            <person name="Pangilinan J."/>
            <person name="Pereira M."/>
            <person name="Perotto S."/>
            <person name="Peter M."/>
            <person name="Riley R."/>
            <person name="Sitrit Y."/>
            <person name="Stielow B."/>
            <person name="Szollosi G."/>
            <person name="Zifcakova L."/>
            <person name="Stursova M."/>
            <person name="Spatafora J.W."/>
            <person name="Tedersoo L."/>
            <person name="Vaario L.-M."/>
            <person name="Yamada A."/>
            <person name="Yan M."/>
            <person name="Wang P."/>
            <person name="Xu J."/>
            <person name="Bruns T."/>
            <person name="Baldrian P."/>
            <person name="Vilgalys R."/>
            <person name="Henrissat B."/>
            <person name="Grigoriev I.V."/>
            <person name="Hibbett D."/>
            <person name="Nagy L.G."/>
            <person name="Martin F.M."/>
        </authorList>
    </citation>
    <scope>NUCLEOTIDE SEQUENCE</scope>
    <source>
        <strain evidence="1">P2</strain>
    </source>
</reference>
<evidence type="ECO:0000313" key="2">
    <source>
        <dbReference type="Proteomes" id="UP000886501"/>
    </source>
</evidence>
<sequence>MLIINPESSCDICLEQFALDGQSRAPHAPRCGHVFCLRCLKSLTRRVCPMCRNPFQPGEVTRIHLDQRARSSSVVNSPTVNSPSPSDSSTMIARELHDRINSFVQAGASTSVAHTLTEDCKTFFQENPPANTTYQASRFLRHVPTPQPFPSGLLPGLLPRSCSGRQVALQVPGGGTGVPQILGNQVPKVDEGNRWPQREAPTGDYGQGERSSRTSDRGCSRPGIEG</sequence>
<evidence type="ECO:0000313" key="1">
    <source>
        <dbReference type="EMBL" id="KAF9648358.1"/>
    </source>
</evidence>
<proteinExistence type="predicted"/>
<keyword evidence="2" id="KW-1185">Reference proteome</keyword>
<gene>
    <name evidence="1" type="ORF">BDM02DRAFT_2291315</name>
</gene>
<reference evidence="1" key="2">
    <citation type="journal article" date="2020" name="Nat. Commun.">
        <title>Large-scale genome sequencing of mycorrhizal fungi provides insights into the early evolution of symbiotic traits.</title>
        <authorList>
            <person name="Miyauchi S."/>
            <person name="Kiss E."/>
            <person name="Kuo A."/>
            <person name="Drula E."/>
            <person name="Kohler A."/>
            <person name="Sanchez-Garcia M."/>
            <person name="Morin E."/>
            <person name="Andreopoulos B."/>
            <person name="Barry K.W."/>
            <person name="Bonito G."/>
            <person name="Buee M."/>
            <person name="Carver A."/>
            <person name="Chen C."/>
            <person name="Cichocki N."/>
            <person name="Clum A."/>
            <person name="Culley D."/>
            <person name="Crous P.W."/>
            <person name="Fauchery L."/>
            <person name="Girlanda M."/>
            <person name="Hayes R.D."/>
            <person name="Keri Z."/>
            <person name="LaButti K."/>
            <person name="Lipzen A."/>
            <person name="Lombard V."/>
            <person name="Magnuson J."/>
            <person name="Maillard F."/>
            <person name="Murat C."/>
            <person name="Nolan M."/>
            <person name="Ohm R.A."/>
            <person name="Pangilinan J."/>
            <person name="Pereira M.F."/>
            <person name="Perotto S."/>
            <person name="Peter M."/>
            <person name="Pfister S."/>
            <person name="Riley R."/>
            <person name="Sitrit Y."/>
            <person name="Stielow J.B."/>
            <person name="Szollosi G."/>
            <person name="Zifcakova L."/>
            <person name="Stursova M."/>
            <person name="Spatafora J.W."/>
            <person name="Tedersoo L."/>
            <person name="Vaario L.M."/>
            <person name="Yamada A."/>
            <person name="Yan M."/>
            <person name="Wang P."/>
            <person name="Xu J."/>
            <person name="Bruns T."/>
            <person name="Baldrian P."/>
            <person name="Vilgalys R."/>
            <person name="Dunand C."/>
            <person name="Henrissat B."/>
            <person name="Grigoriev I.V."/>
            <person name="Hibbett D."/>
            <person name="Nagy L.G."/>
            <person name="Martin F.M."/>
        </authorList>
    </citation>
    <scope>NUCLEOTIDE SEQUENCE</scope>
    <source>
        <strain evidence="1">P2</strain>
    </source>
</reference>
<name>A0ACB6ZG47_THEGA</name>
<organism evidence="1 2">
    <name type="scientific">Thelephora ganbajun</name>
    <name type="common">Ganba fungus</name>
    <dbReference type="NCBI Taxonomy" id="370292"/>
    <lineage>
        <taxon>Eukaryota</taxon>
        <taxon>Fungi</taxon>
        <taxon>Dikarya</taxon>
        <taxon>Basidiomycota</taxon>
        <taxon>Agaricomycotina</taxon>
        <taxon>Agaricomycetes</taxon>
        <taxon>Thelephorales</taxon>
        <taxon>Thelephoraceae</taxon>
        <taxon>Thelephora</taxon>
    </lineage>
</organism>
<comment type="caution">
    <text evidence="1">The sequence shown here is derived from an EMBL/GenBank/DDBJ whole genome shotgun (WGS) entry which is preliminary data.</text>
</comment>
<dbReference type="EMBL" id="MU118015">
    <property type="protein sequence ID" value="KAF9648358.1"/>
    <property type="molecule type" value="Genomic_DNA"/>
</dbReference>
<protein>
    <submittedName>
        <fullName evidence="1">Uncharacterized protein</fullName>
    </submittedName>
</protein>
<accession>A0ACB6ZG47</accession>